<evidence type="ECO:0000313" key="9">
    <source>
        <dbReference type="EMBL" id="KAB2340153.1"/>
    </source>
</evidence>
<reference evidence="9 10" key="1">
    <citation type="submission" date="2019-09" db="EMBL/GenBank/DDBJ databases">
        <title>Actinomadura physcomitrii sp. nov., a novel actinomycete isolated from moss [Physcomitrium sphaericum (Ludw) Fuernr].</title>
        <authorList>
            <person name="Zhuang X."/>
            <person name="Liu C."/>
        </authorList>
    </citation>
    <scope>NUCLEOTIDE SEQUENCE [LARGE SCALE GENOMIC DNA]</scope>
    <source>
        <strain evidence="9 10">HMC1</strain>
    </source>
</reference>
<dbReference type="GO" id="GO:0016787">
    <property type="term" value="F:hydrolase activity"/>
    <property type="evidence" value="ECO:0007669"/>
    <property type="project" value="UniProtKB-KW"/>
</dbReference>
<dbReference type="OrthoDB" id="7055905at2"/>
<dbReference type="InterPro" id="IPR010182">
    <property type="entry name" value="ArgE/DapE"/>
</dbReference>
<keyword evidence="10" id="KW-1185">Reference proteome</keyword>
<evidence type="ECO:0000313" key="10">
    <source>
        <dbReference type="Proteomes" id="UP000468735"/>
    </source>
</evidence>
<dbReference type="NCBIfam" id="TIGR01910">
    <property type="entry name" value="DapE-ArgE"/>
    <property type="match status" value="1"/>
</dbReference>
<dbReference type="Pfam" id="PF01546">
    <property type="entry name" value="Peptidase_M20"/>
    <property type="match status" value="1"/>
</dbReference>
<sequence>MIMTASAARQVQEWLDERAQEMTMLLERLVAVDSENPPGRALGRCAQILRQAMDDLGLSPEIIEIPDAPAELEEPCIVRGAAGEGDTLLYFHGHFDVVPAQDRRQFTAVRRDGKIIGRGTADMKGGIVSMLYGAVAARELGLLREGRIVVHLVCDEETGSVAGAGHLHDAGLIDPSAVAMVTGEPSGGSIWNAARGAISLRVDIHGREAHVGQANRGVNAFQHMLHIARPVERYAAEMAERHTAFPMDPDDAPGTMLVVGGRSGGGSNFNVVPGSAYFTVDGRYNPEEDLDGEAKRLTALIEEAAHEVGAEVSVQLTQLQPSASTESRHPAAATLARVVSEVEGAEARFEMCAGILEIRWYAQLGIPAFGYGPGRLDVSHGPDEYVEEAAMCRAAAVYALYAGEMLS</sequence>
<dbReference type="AlphaFoldDB" id="A0A6H9YHL5"/>
<evidence type="ECO:0000256" key="3">
    <source>
        <dbReference type="ARBA" id="ARBA00006247"/>
    </source>
</evidence>
<dbReference type="Gene3D" id="3.30.70.360">
    <property type="match status" value="1"/>
</dbReference>
<dbReference type="Gene3D" id="3.40.630.10">
    <property type="entry name" value="Zn peptidases"/>
    <property type="match status" value="1"/>
</dbReference>
<dbReference type="InterPro" id="IPR050072">
    <property type="entry name" value="Peptidase_M20A"/>
</dbReference>
<evidence type="ECO:0000256" key="2">
    <source>
        <dbReference type="ARBA" id="ARBA00001947"/>
    </source>
</evidence>
<comment type="cofactor">
    <cofactor evidence="1">
        <name>Co(2+)</name>
        <dbReference type="ChEBI" id="CHEBI:48828"/>
    </cofactor>
</comment>
<dbReference type="Proteomes" id="UP000468735">
    <property type="component" value="Unassembled WGS sequence"/>
</dbReference>
<dbReference type="SUPFAM" id="SSF55031">
    <property type="entry name" value="Bacterial exopeptidase dimerisation domain"/>
    <property type="match status" value="1"/>
</dbReference>
<dbReference type="PANTHER" id="PTHR43808">
    <property type="entry name" value="ACETYLORNITHINE DEACETYLASE"/>
    <property type="match status" value="1"/>
</dbReference>
<protein>
    <submittedName>
        <fullName evidence="9">ArgE/DapE family deacylase</fullName>
    </submittedName>
</protein>
<keyword evidence="4" id="KW-0479">Metal-binding</keyword>
<dbReference type="InterPro" id="IPR011650">
    <property type="entry name" value="Peptidase_M20_dimer"/>
</dbReference>
<keyword evidence="6" id="KW-0862">Zinc</keyword>
<comment type="caution">
    <text evidence="9">The sequence shown here is derived from an EMBL/GenBank/DDBJ whole genome shotgun (WGS) entry which is preliminary data.</text>
</comment>
<accession>A0A6H9YHL5</accession>
<evidence type="ECO:0000256" key="7">
    <source>
        <dbReference type="ARBA" id="ARBA00023285"/>
    </source>
</evidence>
<dbReference type="Pfam" id="PF07687">
    <property type="entry name" value="M20_dimer"/>
    <property type="match status" value="1"/>
</dbReference>
<proteinExistence type="inferred from homology"/>
<keyword evidence="7" id="KW-0170">Cobalt</keyword>
<dbReference type="InterPro" id="IPR002933">
    <property type="entry name" value="Peptidase_M20"/>
</dbReference>
<dbReference type="PANTHER" id="PTHR43808:SF32">
    <property type="entry name" value="ARGE_DAPE-RELATED DEACYLASE"/>
    <property type="match status" value="1"/>
</dbReference>
<evidence type="ECO:0000256" key="1">
    <source>
        <dbReference type="ARBA" id="ARBA00001941"/>
    </source>
</evidence>
<evidence type="ECO:0000256" key="6">
    <source>
        <dbReference type="ARBA" id="ARBA00022833"/>
    </source>
</evidence>
<dbReference type="SUPFAM" id="SSF53187">
    <property type="entry name" value="Zn-dependent exopeptidases"/>
    <property type="match status" value="1"/>
</dbReference>
<name>A0A6H9YHL5_9ACTN</name>
<dbReference type="EMBL" id="WBMT01000031">
    <property type="protein sequence ID" value="KAB2340153.1"/>
    <property type="molecule type" value="Genomic_DNA"/>
</dbReference>
<gene>
    <name evidence="9" type="ORF">F8566_45640</name>
</gene>
<comment type="cofactor">
    <cofactor evidence="2">
        <name>Zn(2+)</name>
        <dbReference type="ChEBI" id="CHEBI:29105"/>
    </cofactor>
</comment>
<evidence type="ECO:0000259" key="8">
    <source>
        <dbReference type="Pfam" id="PF07687"/>
    </source>
</evidence>
<dbReference type="GO" id="GO:0046872">
    <property type="term" value="F:metal ion binding"/>
    <property type="evidence" value="ECO:0007669"/>
    <property type="project" value="UniProtKB-KW"/>
</dbReference>
<keyword evidence="5" id="KW-0378">Hydrolase</keyword>
<feature type="domain" description="Peptidase M20 dimerisation" evidence="8">
    <location>
        <begin position="193"/>
        <end position="307"/>
    </location>
</feature>
<evidence type="ECO:0000256" key="4">
    <source>
        <dbReference type="ARBA" id="ARBA00022723"/>
    </source>
</evidence>
<dbReference type="InterPro" id="IPR036264">
    <property type="entry name" value="Bact_exopeptidase_dim_dom"/>
</dbReference>
<comment type="similarity">
    <text evidence="3">Belongs to the peptidase M20A family.</text>
</comment>
<organism evidence="9 10">
    <name type="scientific">Actinomadura rudentiformis</name>
    <dbReference type="NCBI Taxonomy" id="359158"/>
    <lineage>
        <taxon>Bacteria</taxon>
        <taxon>Bacillati</taxon>
        <taxon>Actinomycetota</taxon>
        <taxon>Actinomycetes</taxon>
        <taxon>Streptosporangiales</taxon>
        <taxon>Thermomonosporaceae</taxon>
        <taxon>Actinomadura</taxon>
    </lineage>
</organism>
<evidence type="ECO:0000256" key="5">
    <source>
        <dbReference type="ARBA" id="ARBA00022801"/>
    </source>
</evidence>